<protein>
    <submittedName>
        <fullName evidence="2">Uncharacterized protein</fullName>
    </submittedName>
</protein>
<sequence>MNLSPATEKQYITNISRLSRFTGGYCLFFGTVLFVVSLVMHPTILIVAVLHLITGLLYFLLAKGIQQRSERSITALTLFSVVLTAASFTAILYLVLEDWNIPALIGLTIFLIINLQLFIELILWKRLRRRLSSKQESQSQDSPPN</sequence>
<feature type="transmembrane region" description="Helical" evidence="1">
    <location>
        <begin position="21"/>
        <end position="38"/>
    </location>
</feature>
<keyword evidence="1" id="KW-0812">Transmembrane</keyword>
<dbReference type="AlphaFoldDB" id="A0A6I6A9Z5"/>
<dbReference type="KEGG" id="gim:F1728_04025"/>
<reference evidence="2 3" key="1">
    <citation type="submission" date="2019-09" db="EMBL/GenBank/DDBJ databases">
        <title>Gimesia benthica sp. nov., a novel bacterium isolated from deep-sea water of the Northwest Indian Ocean.</title>
        <authorList>
            <person name="Dai X."/>
        </authorList>
    </citation>
    <scope>NUCLEOTIDE SEQUENCE [LARGE SCALE GENOMIC DNA]</scope>
    <source>
        <strain evidence="2 3">E7</strain>
    </source>
</reference>
<dbReference type="RefSeq" id="WP_155363003.1">
    <property type="nucleotide sequence ID" value="NZ_CP043930.1"/>
</dbReference>
<accession>A0A6I6A9Z5</accession>
<gene>
    <name evidence="2" type="ORF">F1728_04025</name>
</gene>
<organism evidence="2 3">
    <name type="scientific">Gimesia benthica</name>
    <dbReference type="NCBI Taxonomy" id="2608982"/>
    <lineage>
        <taxon>Bacteria</taxon>
        <taxon>Pseudomonadati</taxon>
        <taxon>Planctomycetota</taxon>
        <taxon>Planctomycetia</taxon>
        <taxon>Planctomycetales</taxon>
        <taxon>Planctomycetaceae</taxon>
        <taxon>Gimesia</taxon>
    </lineage>
</organism>
<feature type="transmembrane region" description="Helical" evidence="1">
    <location>
        <begin position="73"/>
        <end position="95"/>
    </location>
</feature>
<keyword evidence="3" id="KW-1185">Reference proteome</keyword>
<dbReference type="EMBL" id="CP043930">
    <property type="protein sequence ID" value="QGQ21909.1"/>
    <property type="molecule type" value="Genomic_DNA"/>
</dbReference>
<proteinExistence type="predicted"/>
<keyword evidence="1" id="KW-0472">Membrane</keyword>
<evidence type="ECO:0000313" key="3">
    <source>
        <dbReference type="Proteomes" id="UP000427281"/>
    </source>
</evidence>
<feature type="transmembrane region" description="Helical" evidence="1">
    <location>
        <begin position="101"/>
        <end position="124"/>
    </location>
</feature>
<keyword evidence="1" id="KW-1133">Transmembrane helix</keyword>
<evidence type="ECO:0000256" key="1">
    <source>
        <dbReference type="SAM" id="Phobius"/>
    </source>
</evidence>
<dbReference type="Proteomes" id="UP000427281">
    <property type="component" value="Chromosome"/>
</dbReference>
<name>A0A6I6A9Z5_9PLAN</name>
<evidence type="ECO:0000313" key="2">
    <source>
        <dbReference type="EMBL" id="QGQ21909.1"/>
    </source>
</evidence>
<feature type="transmembrane region" description="Helical" evidence="1">
    <location>
        <begin position="44"/>
        <end position="61"/>
    </location>
</feature>